<dbReference type="EMBL" id="OV696686">
    <property type="protein sequence ID" value="CAH1233203.1"/>
    <property type="molecule type" value="Genomic_DNA"/>
</dbReference>
<dbReference type="Proteomes" id="UP000838412">
    <property type="component" value="Chromosome 1"/>
</dbReference>
<keyword evidence="3" id="KW-1185">Reference proteome</keyword>
<protein>
    <submittedName>
        <fullName evidence="2">Hypp646 protein</fullName>
    </submittedName>
</protein>
<proteinExistence type="predicted"/>
<dbReference type="AlphaFoldDB" id="A0A8J9YR73"/>
<feature type="compositionally biased region" description="Basic and acidic residues" evidence="1">
    <location>
        <begin position="1"/>
        <end position="10"/>
    </location>
</feature>
<evidence type="ECO:0000313" key="2">
    <source>
        <dbReference type="EMBL" id="CAH1233203.1"/>
    </source>
</evidence>
<gene>
    <name evidence="2" type="primary">Hypp646</name>
    <name evidence="2" type="ORF">BLAG_LOCUS2045</name>
</gene>
<sequence length="91" mass="9971">MAARYMESRSKVVGGLQDKGTTSFTNLGTPRTKRRKFSAKYNVPPTGSPGRGKRFCAMLATAQSVLNPTDLAQPDLIVIITAEDVIREKEK</sequence>
<reference evidence="2" key="1">
    <citation type="submission" date="2022-01" db="EMBL/GenBank/DDBJ databases">
        <authorList>
            <person name="Braso-Vives M."/>
        </authorList>
    </citation>
    <scope>NUCLEOTIDE SEQUENCE</scope>
</reference>
<accession>A0A8J9YR73</accession>
<name>A0A8J9YR73_BRALA</name>
<organism evidence="2 3">
    <name type="scientific">Branchiostoma lanceolatum</name>
    <name type="common">Common lancelet</name>
    <name type="synonym">Amphioxus lanceolatum</name>
    <dbReference type="NCBI Taxonomy" id="7740"/>
    <lineage>
        <taxon>Eukaryota</taxon>
        <taxon>Metazoa</taxon>
        <taxon>Chordata</taxon>
        <taxon>Cephalochordata</taxon>
        <taxon>Leptocardii</taxon>
        <taxon>Amphioxiformes</taxon>
        <taxon>Branchiostomatidae</taxon>
        <taxon>Branchiostoma</taxon>
    </lineage>
</organism>
<feature type="compositionally biased region" description="Polar residues" evidence="1">
    <location>
        <begin position="19"/>
        <end position="29"/>
    </location>
</feature>
<evidence type="ECO:0000256" key="1">
    <source>
        <dbReference type="SAM" id="MobiDB-lite"/>
    </source>
</evidence>
<feature type="region of interest" description="Disordered" evidence="1">
    <location>
        <begin position="1"/>
        <end position="50"/>
    </location>
</feature>
<evidence type="ECO:0000313" key="3">
    <source>
        <dbReference type="Proteomes" id="UP000838412"/>
    </source>
</evidence>